<evidence type="ECO:0000256" key="7">
    <source>
        <dbReference type="ARBA" id="ARBA00022547"/>
    </source>
</evidence>
<evidence type="ECO:0000256" key="21">
    <source>
        <dbReference type="PROSITE-ProRule" id="PRU10141"/>
    </source>
</evidence>
<dbReference type="PROSITE" id="PS00107">
    <property type="entry name" value="PROTEIN_KINASE_ATP"/>
    <property type="match status" value="1"/>
</dbReference>
<keyword evidence="15" id="KW-0406">Ion transport</keyword>
<keyword evidence="22" id="KW-0175">Coiled coil</keyword>
<feature type="domain" description="AGC-kinase C-terminal" evidence="25">
    <location>
        <begin position="467"/>
        <end position="546"/>
    </location>
</feature>
<name>A0A899FRQ9_9ASCO</name>
<dbReference type="Gene3D" id="6.10.280.70">
    <property type="match status" value="1"/>
</dbReference>
<dbReference type="PROSITE" id="PS50011">
    <property type="entry name" value="PROTEIN_KINASE_DOM"/>
    <property type="match status" value="1"/>
</dbReference>
<dbReference type="PROSITE" id="PS00108">
    <property type="entry name" value="PROTEIN_KINASE_ST"/>
    <property type="match status" value="1"/>
</dbReference>
<keyword evidence="18" id="KW-0066">ATP synthesis</keyword>
<dbReference type="AlphaFoldDB" id="A0A899FRQ9"/>
<evidence type="ECO:0000256" key="10">
    <source>
        <dbReference type="ARBA" id="ARBA00022741"/>
    </source>
</evidence>
<keyword evidence="17" id="KW-0472">Membrane</keyword>
<protein>
    <recommendedName>
        <fullName evidence="4">ATP synthase subunit d, mitochondrial</fullName>
        <ecNumber evidence="3">2.7.11.1</ecNumber>
    </recommendedName>
</protein>
<evidence type="ECO:0000256" key="4">
    <source>
        <dbReference type="ARBA" id="ARBA00021688"/>
    </source>
</evidence>
<evidence type="ECO:0000256" key="13">
    <source>
        <dbReference type="ARBA" id="ARBA00022792"/>
    </source>
</evidence>
<dbReference type="SUPFAM" id="SSF161065">
    <property type="entry name" value="ATP synthase D chain-like"/>
    <property type="match status" value="1"/>
</dbReference>
<dbReference type="Proteomes" id="UP000663699">
    <property type="component" value="Chromosome 13"/>
</dbReference>
<dbReference type="SMART" id="SM00133">
    <property type="entry name" value="S_TK_X"/>
    <property type="match status" value="1"/>
</dbReference>
<dbReference type="EC" id="2.7.11.1" evidence="3"/>
<dbReference type="Gene3D" id="1.10.510.10">
    <property type="entry name" value="Transferase(Phosphotransferase) domain 1"/>
    <property type="match status" value="2"/>
</dbReference>
<comment type="subcellular location">
    <subcellularLocation>
        <location evidence="1">Mitochondrion inner membrane</location>
    </subcellularLocation>
</comment>
<evidence type="ECO:0000256" key="23">
    <source>
        <dbReference type="SAM" id="MobiDB-lite"/>
    </source>
</evidence>
<comment type="catalytic activity">
    <reaction evidence="19">
        <text>L-threonyl-[protein] + ATP = O-phospho-L-threonyl-[protein] + ADP + H(+)</text>
        <dbReference type="Rhea" id="RHEA:46608"/>
        <dbReference type="Rhea" id="RHEA-COMP:11060"/>
        <dbReference type="Rhea" id="RHEA-COMP:11605"/>
        <dbReference type="ChEBI" id="CHEBI:15378"/>
        <dbReference type="ChEBI" id="CHEBI:30013"/>
        <dbReference type="ChEBI" id="CHEBI:30616"/>
        <dbReference type="ChEBI" id="CHEBI:61977"/>
        <dbReference type="ChEBI" id="CHEBI:456216"/>
        <dbReference type="EC" id="2.7.11.1"/>
    </reaction>
</comment>
<keyword evidence="6" id="KW-0723">Serine/threonine-protein kinase</keyword>
<evidence type="ECO:0000256" key="17">
    <source>
        <dbReference type="ARBA" id="ARBA00023136"/>
    </source>
</evidence>
<dbReference type="GO" id="GO:0004674">
    <property type="term" value="F:protein serine/threonine kinase activity"/>
    <property type="evidence" value="ECO:0007669"/>
    <property type="project" value="UniProtKB-KW"/>
</dbReference>
<dbReference type="Pfam" id="PF00433">
    <property type="entry name" value="Pkinase_C"/>
    <property type="match status" value="1"/>
</dbReference>
<evidence type="ECO:0000256" key="9">
    <source>
        <dbReference type="ARBA" id="ARBA00022679"/>
    </source>
</evidence>
<dbReference type="GO" id="GO:0010564">
    <property type="term" value="P:regulation of cell cycle process"/>
    <property type="evidence" value="ECO:0007669"/>
    <property type="project" value="UniProtKB-ARBA"/>
</dbReference>
<evidence type="ECO:0000256" key="18">
    <source>
        <dbReference type="ARBA" id="ARBA00023310"/>
    </source>
</evidence>
<dbReference type="GO" id="GO:0015986">
    <property type="term" value="P:proton motive force-driven ATP synthesis"/>
    <property type="evidence" value="ECO:0007669"/>
    <property type="project" value="InterPro"/>
</dbReference>
<dbReference type="GO" id="GO:0045259">
    <property type="term" value="C:proton-transporting ATP synthase complex"/>
    <property type="evidence" value="ECO:0007669"/>
    <property type="project" value="UniProtKB-KW"/>
</dbReference>
<accession>A0A899FRQ9</accession>
<keyword evidence="11" id="KW-0418">Kinase</keyword>
<dbReference type="InterPro" id="IPR017892">
    <property type="entry name" value="Pkinase_C"/>
</dbReference>
<feature type="domain" description="Protein kinase" evidence="24">
    <location>
        <begin position="186"/>
        <end position="466"/>
    </location>
</feature>
<dbReference type="CDD" id="cd05600">
    <property type="entry name" value="STKc_Sid2p_like"/>
    <property type="match status" value="1"/>
</dbReference>
<dbReference type="SUPFAM" id="SSF56112">
    <property type="entry name" value="Protein kinase-like (PK-like)"/>
    <property type="match status" value="1"/>
</dbReference>
<dbReference type="Pfam" id="PF05873">
    <property type="entry name" value="Mt_ATP-synt_D"/>
    <property type="match status" value="1"/>
</dbReference>
<dbReference type="PROSITE" id="PS51285">
    <property type="entry name" value="AGC_KINASE_CTER"/>
    <property type="match status" value="1"/>
</dbReference>
<evidence type="ECO:0000256" key="1">
    <source>
        <dbReference type="ARBA" id="ARBA00004273"/>
    </source>
</evidence>
<dbReference type="EMBL" id="CP054544">
    <property type="protein sequence ID" value="QSL66590.1"/>
    <property type="molecule type" value="Genomic_DNA"/>
</dbReference>
<feature type="coiled-coil region" evidence="22">
    <location>
        <begin position="659"/>
        <end position="686"/>
    </location>
</feature>
<dbReference type="SMART" id="SM00220">
    <property type="entry name" value="S_TKc"/>
    <property type="match status" value="1"/>
</dbReference>
<evidence type="ECO:0000256" key="14">
    <source>
        <dbReference type="ARBA" id="ARBA00022840"/>
    </source>
</evidence>
<evidence type="ECO:0000256" key="16">
    <source>
        <dbReference type="ARBA" id="ARBA00023128"/>
    </source>
</evidence>
<evidence type="ECO:0000313" key="27">
    <source>
        <dbReference type="Proteomes" id="UP000663699"/>
    </source>
</evidence>
<keyword evidence="14 21" id="KW-0067">ATP-binding</keyword>
<evidence type="ECO:0000256" key="20">
    <source>
        <dbReference type="ARBA" id="ARBA00048679"/>
    </source>
</evidence>
<evidence type="ECO:0000256" key="19">
    <source>
        <dbReference type="ARBA" id="ARBA00047899"/>
    </source>
</evidence>
<dbReference type="Pfam" id="PF00069">
    <property type="entry name" value="Pkinase"/>
    <property type="match status" value="1"/>
</dbReference>
<dbReference type="InterPro" id="IPR000961">
    <property type="entry name" value="AGC-kinase_C"/>
</dbReference>
<dbReference type="InterPro" id="IPR017441">
    <property type="entry name" value="Protein_kinase_ATP_BS"/>
</dbReference>
<comment type="catalytic activity">
    <reaction evidence="20">
        <text>L-seryl-[protein] + ATP = O-phospho-L-seryl-[protein] + ADP + H(+)</text>
        <dbReference type="Rhea" id="RHEA:17989"/>
        <dbReference type="Rhea" id="RHEA-COMP:9863"/>
        <dbReference type="Rhea" id="RHEA-COMP:11604"/>
        <dbReference type="ChEBI" id="CHEBI:15378"/>
        <dbReference type="ChEBI" id="CHEBI:29999"/>
        <dbReference type="ChEBI" id="CHEBI:30616"/>
        <dbReference type="ChEBI" id="CHEBI:83421"/>
        <dbReference type="ChEBI" id="CHEBI:456216"/>
        <dbReference type="EC" id="2.7.11.1"/>
    </reaction>
</comment>
<evidence type="ECO:0000256" key="6">
    <source>
        <dbReference type="ARBA" id="ARBA00022527"/>
    </source>
</evidence>
<sequence>MSWAQEISSSASKGHLNANSLLSRNSRSGLVAVPENFTSNFQDLPDRHGNLHFKKAGKENEGQNDFSLESKDNTSLKGINKSPERNEMKDAKIQGIQKTETSNSEFQTWNTHKKLTSNEIEKIAKPSLRYLCERQQRIKKFHEWAKKQIEEGKLTASEYTAAWKCHCHTERSTLRKRRAKMKQENFHIIAQIGQGGYGSVHLAQMKDTKEIVALKKMSKKLLHKLDEIRHVLTERDILTNSTSPWLEYVPGGDFRSLLCNSGILRDEHAKFYLSEMFMSVDSLHRLGYIHRDLKPENFLIDSKGHIKLTDFGLASGIINSQKIESLRLKLDQIKDLEVPIRTAIERRDIHKTLKMQELNYANSIVGSPDYMAPEILNGHDYDFTVDYWSLGCILFECLTGYPPFSGKNMNETWSNLKNWKYTLVRPIYEEKEFNIHDDAWEIITKLITSPRRRISSIQEVKEQKYFKHIDWTTLRYQEAPFVPDLDSEFDHGYFDDFTNENDMLKYKEVYEKQSSVESMEDRHEKVPLTTFAGFTYKHQKIAESNHIQDIPTSIDKLRNREMAYAAAKINWIKLGSSYGLSSSVISSLSAFHQWSLNTRAKTEILEGQLQNIDFSYYRSILKNRSLVSQIEKDLKAFRPVKYRVDPQIKAIEQFETKAIESATSISENAKKELSELETTLLNIEQARPIDELTVEDVLTACPKIEKAVEHMVKNEEWSVPGYKEKFGDLAIM</sequence>
<dbReference type="InterPro" id="IPR036228">
    <property type="entry name" value="ATP_synth_F0_dsu_sf_mt"/>
</dbReference>
<evidence type="ECO:0000256" key="5">
    <source>
        <dbReference type="ARBA" id="ARBA00022448"/>
    </source>
</evidence>
<dbReference type="FunFam" id="1.10.510.10:FF:000319">
    <property type="entry name" value="Non-specific serine/threonine protein kinase"/>
    <property type="match status" value="1"/>
</dbReference>
<keyword evidence="12" id="KW-0375">Hydrogen ion transport</keyword>
<dbReference type="GO" id="GO:0015078">
    <property type="term" value="F:proton transmembrane transporter activity"/>
    <property type="evidence" value="ECO:0007669"/>
    <property type="project" value="InterPro"/>
</dbReference>
<reference evidence="26" key="1">
    <citation type="submission" date="2020-06" db="EMBL/GenBank/DDBJ databases">
        <title>Genomes of multiple members of Pneumocystis genus reveal paths to human pathogen Pneumocystis jirovecii.</title>
        <authorList>
            <person name="Cisse O.H."/>
            <person name="Ma L."/>
            <person name="Dekker J."/>
            <person name="Khil P."/>
            <person name="Jo J."/>
            <person name="Brenchley J."/>
            <person name="Blair R."/>
            <person name="Pahar B."/>
            <person name="Chabe M."/>
            <person name="Van Rompay K.A."/>
            <person name="Keesler R."/>
            <person name="Sukura A."/>
            <person name="Hirsch V."/>
            <person name="Kutty G."/>
            <person name="Liu Y."/>
            <person name="Peng L."/>
            <person name="Chen J."/>
            <person name="Song J."/>
            <person name="Weissenbacher-Lang C."/>
            <person name="Xu J."/>
            <person name="Upham N.S."/>
            <person name="Stajich J.E."/>
            <person name="Cuomo C.A."/>
            <person name="Cushion M.T."/>
            <person name="Kovacs J.A."/>
        </authorList>
    </citation>
    <scope>NUCLEOTIDE SEQUENCE</scope>
    <source>
        <strain evidence="26">2A</strain>
    </source>
</reference>
<dbReference type="GO" id="GO:0035556">
    <property type="term" value="P:intracellular signal transduction"/>
    <property type="evidence" value="ECO:0007669"/>
    <property type="project" value="TreeGrafter"/>
</dbReference>
<evidence type="ECO:0000256" key="11">
    <source>
        <dbReference type="ARBA" id="ARBA00022777"/>
    </source>
</evidence>
<dbReference type="Gene3D" id="3.30.200.20">
    <property type="entry name" value="Phosphorylase Kinase, domain 1"/>
    <property type="match status" value="2"/>
</dbReference>
<evidence type="ECO:0000259" key="24">
    <source>
        <dbReference type="PROSITE" id="PS50011"/>
    </source>
</evidence>
<evidence type="ECO:0000256" key="22">
    <source>
        <dbReference type="SAM" id="Coils"/>
    </source>
</evidence>
<keyword evidence="8" id="KW-0597">Phosphoprotein</keyword>
<dbReference type="OrthoDB" id="18472at2759"/>
<keyword evidence="13" id="KW-0999">Mitochondrion inner membrane</keyword>
<feature type="region of interest" description="Disordered" evidence="23">
    <location>
        <begin position="39"/>
        <end position="87"/>
    </location>
</feature>
<evidence type="ECO:0000256" key="15">
    <source>
        <dbReference type="ARBA" id="ARBA00023065"/>
    </source>
</evidence>
<dbReference type="GO" id="GO:0005524">
    <property type="term" value="F:ATP binding"/>
    <property type="evidence" value="ECO:0007669"/>
    <property type="project" value="UniProtKB-UniRule"/>
</dbReference>
<dbReference type="InterPro" id="IPR011009">
    <property type="entry name" value="Kinase-like_dom_sf"/>
</dbReference>
<keyword evidence="7" id="KW-0138">CF(0)</keyword>
<keyword evidence="9" id="KW-0808">Transferase</keyword>
<dbReference type="GO" id="GO:0005743">
    <property type="term" value="C:mitochondrial inner membrane"/>
    <property type="evidence" value="ECO:0007669"/>
    <property type="project" value="UniProtKB-SubCell"/>
</dbReference>
<evidence type="ECO:0000256" key="8">
    <source>
        <dbReference type="ARBA" id="ARBA00022553"/>
    </source>
</evidence>
<dbReference type="InterPro" id="IPR000719">
    <property type="entry name" value="Prot_kinase_dom"/>
</dbReference>
<comment type="similarity">
    <text evidence="2">Belongs to the ATPase d subunit family.</text>
</comment>
<proteinExistence type="inferred from homology"/>
<dbReference type="FunFam" id="1.10.510.10:FF:000141">
    <property type="entry name" value="Non-specific serine/threonine protein kinase"/>
    <property type="match status" value="1"/>
</dbReference>
<evidence type="ECO:0000256" key="3">
    <source>
        <dbReference type="ARBA" id="ARBA00012513"/>
    </source>
</evidence>
<dbReference type="InterPro" id="IPR008271">
    <property type="entry name" value="Ser/Thr_kinase_AS"/>
</dbReference>
<keyword evidence="16" id="KW-0496">Mitochondrion</keyword>
<evidence type="ECO:0000259" key="25">
    <source>
        <dbReference type="PROSITE" id="PS51285"/>
    </source>
</evidence>
<dbReference type="InterPro" id="IPR050236">
    <property type="entry name" value="Ser_Thr_kinase_AGC"/>
</dbReference>
<dbReference type="PANTHER" id="PTHR24356:SF417">
    <property type="entry name" value="CELL CYCLE PROTEIN KINASE DBF2-RELATED"/>
    <property type="match status" value="1"/>
</dbReference>
<evidence type="ECO:0000313" key="26">
    <source>
        <dbReference type="EMBL" id="QSL66590.1"/>
    </source>
</evidence>
<evidence type="ECO:0000256" key="2">
    <source>
        <dbReference type="ARBA" id="ARBA00006842"/>
    </source>
</evidence>
<evidence type="ECO:0000256" key="12">
    <source>
        <dbReference type="ARBA" id="ARBA00022781"/>
    </source>
</evidence>
<keyword evidence="5" id="KW-0813">Transport</keyword>
<organism evidence="26 27">
    <name type="scientific">Pneumocystis wakefieldiae</name>
    <dbReference type="NCBI Taxonomy" id="38082"/>
    <lineage>
        <taxon>Eukaryota</taxon>
        <taxon>Fungi</taxon>
        <taxon>Dikarya</taxon>
        <taxon>Ascomycota</taxon>
        <taxon>Taphrinomycotina</taxon>
        <taxon>Pneumocystomycetes</taxon>
        <taxon>Pneumocystaceae</taxon>
        <taxon>Pneumocystis</taxon>
    </lineage>
</organism>
<keyword evidence="10 21" id="KW-0547">Nucleotide-binding</keyword>
<dbReference type="GO" id="GO:0005816">
    <property type="term" value="C:spindle pole body"/>
    <property type="evidence" value="ECO:0007669"/>
    <property type="project" value="TreeGrafter"/>
</dbReference>
<gene>
    <name evidence="26" type="ORF">MERGE_000972</name>
</gene>
<dbReference type="PANTHER" id="PTHR24356">
    <property type="entry name" value="SERINE/THREONINE-PROTEIN KINASE"/>
    <property type="match status" value="1"/>
</dbReference>
<dbReference type="InterPro" id="IPR008689">
    <property type="entry name" value="ATP_synth_F0_dsu_mt"/>
</dbReference>
<keyword evidence="27" id="KW-1185">Reference proteome</keyword>
<feature type="binding site" evidence="21">
    <location>
        <position position="215"/>
    </location>
    <ligand>
        <name>ATP</name>
        <dbReference type="ChEBI" id="CHEBI:30616"/>
    </ligand>
</feature>